<organism evidence="3 4">
    <name type="scientific">Gaiella occulta</name>
    <dbReference type="NCBI Taxonomy" id="1002870"/>
    <lineage>
        <taxon>Bacteria</taxon>
        <taxon>Bacillati</taxon>
        <taxon>Actinomycetota</taxon>
        <taxon>Thermoleophilia</taxon>
        <taxon>Gaiellales</taxon>
        <taxon>Gaiellaceae</taxon>
        <taxon>Gaiella</taxon>
    </lineage>
</organism>
<name>A0A7M2YY82_9ACTN</name>
<dbReference type="Proteomes" id="UP000254134">
    <property type="component" value="Unassembled WGS sequence"/>
</dbReference>
<accession>A0A7M2YY82</accession>
<protein>
    <submittedName>
        <fullName evidence="3">Uncharacterized protein</fullName>
    </submittedName>
</protein>
<proteinExistence type="predicted"/>
<keyword evidence="4" id="KW-1185">Reference proteome</keyword>
<dbReference type="RefSeq" id="WP_114796429.1">
    <property type="nucleotide sequence ID" value="NZ_QQZY01000004.1"/>
</dbReference>
<feature type="region of interest" description="Disordered" evidence="2">
    <location>
        <begin position="71"/>
        <end position="100"/>
    </location>
</feature>
<reference evidence="3 4" key="1">
    <citation type="submission" date="2018-07" db="EMBL/GenBank/DDBJ databases">
        <title>High-quality-draft genome sequence of Gaiella occulta.</title>
        <authorList>
            <person name="Severino R."/>
            <person name="Froufe H.J.C."/>
            <person name="Rainey F.A."/>
            <person name="Barroso C."/>
            <person name="Albuquerque L."/>
            <person name="Lobo-Da-Cunha A."/>
            <person name="Da Costa M.S."/>
            <person name="Egas C."/>
        </authorList>
    </citation>
    <scope>NUCLEOTIDE SEQUENCE [LARGE SCALE GENOMIC DNA]</scope>
    <source>
        <strain evidence="3 4">F2-233</strain>
    </source>
</reference>
<evidence type="ECO:0000313" key="3">
    <source>
        <dbReference type="EMBL" id="RDI74437.1"/>
    </source>
</evidence>
<feature type="coiled-coil region" evidence="1">
    <location>
        <begin position="217"/>
        <end position="275"/>
    </location>
</feature>
<dbReference type="Gene3D" id="1.10.287.1490">
    <property type="match status" value="1"/>
</dbReference>
<gene>
    <name evidence="3" type="ORF">Gocc_2013</name>
</gene>
<evidence type="ECO:0000256" key="2">
    <source>
        <dbReference type="SAM" id="MobiDB-lite"/>
    </source>
</evidence>
<dbReference type="SUPFAM" id="SSF160246">
    <property type="entry name" value="EspE N-terminal domain-like"/>
    <property type="match status" value="2"/>
</dbReference>
<feature type="compositionally biased region" description="Low complexity" evidence="2">
    <location>
        <begin position="176"/>
        <end position="190"/>
    </location>
</feature>
<dbReference type="AlphaFoldDB" id="A0A7M2YY82"/>
<dbReference type="EMBL" id="QQZY01000004">
    <property type="protein sequence ID" value="RDI74437.1"/>
    <property type="molecule type" value="Genomic_DNA"/>
</dbReference>
<feature type="region of interest" description="Disordered" evidence="2">
    <location>
        <begin position="162"/>
        <end position="190"/>
    </location>
</feature>
<comment type="caution">
    <text evidence="3">The sequence shown here is derived from an EMBL/GenBank/DDBJ whole genome shotgun (WGS) entry which is preliminary data.</text>
</comment>
<reference evidence="4" key="2">
    <citation type="journal article" date="2019" name="MicrobiologyOpen">
        <title>High-quality draft genome sequence of Gaiella occulta isolated from a 150 meter deep mineral water borehole and comparison with the genome sequences of other deep-branching lineages of the phylum Actinobacteria.</title>
        <authorList>
            <person name="Severino R."/>
            <person name="Froufe H.J.C."/>
            <person name="Barroso C."/>
            <person name="Albuquerque L."/>
            <person name="Lobo-da-Cunha A."/>
            <person name="da Costa M.S."/>
            <person name="Egas C."/>
        </authorList>
    </citation>
    <scope>NUCLEOTIDE SEQUENCE [LARGE SCALE GENOMIC DNA]</scope>
    <source>
        <strain evidence="4">F2-233</strain>
    </source>
</reference>
<evidence type="ECO:0000313" key="4">
    <source>
        <dbReference type="Proteomes" id="UP000254134"/>
    </source>
</evidence>
<dbReference type="InterPro" id="IPR037257">
    <property type="entry name" value="T2SS_E_N_sf"/>
</dbReference>
<sequence length="853" mass="91601">MEASSSLSSRLIGAIFVEKGLVTAEQLERALQLQDETGERLGEIIVARFGVSRLELASVLAEQWAELERTEKAADAAAAAPPGDPSPQPAGDPEQPLPRKPIGEIFLERGFVSREELQAALDVQHTSGDRLGEILVERGALTRLDLASALAEQWSALQKLRPPAPAAPRPWQNGSPVTQPDQAAPAPAPAEDVAAAFVTLDERLRVVERAATASPWRDDLERTASELRAALGEMEQRLAAARGEEAVLGSLAGAVEELRARVEEPAARIEALERRLGEVPAAKALAGLESRLGELHLLVAGHADIDELRARLDELAARVAAPEPFDDIRAGVAALRARVDELASRVPSVEVVDELRGALAEVAAQAARVGEVAALVPAERVEELAGRVEELEEHVASAAPLSAVREEIRRVAEVAAGEQASLAQALLQRVEELRERAPRDEELAELRGLVDEIASRPTRDDALWERVEELAGRLQALAGAAEATEELQRALGSLDAAREAIGEQVSVAADALHRRIDGVEAGISSLDALDARIGGLEQRTETFVDRASLEEALAAREARLHEETAAQNRKIEALQAEVGSLAMRVDEMLGLRRLDVKAAREAHESLAARVDALHDLRADDLESAQIAAAELVARLDDVAVRAASGAAEAERALREELARIAARAEERDAAAVEGREALRLEIERVAASVGWRLERIEESLAADDREQLRCAATEIERRLDAQLRQADEQVRVTERALRKGLASLGARLAESESAYVEAGNALRRSIERLGAAVVEADERIEARDDVERFATAVSFLAFAPTDDGYRLVGVEGPPPIVGARVEVPGAEGELVVARVSASPLPLDARPCAYLEQP</sequence>
<evidence type="ECO:0000256" key="1">
    <source>
        <dbReference type="SAM" id="Coils"/>
    </source>
</evidence>
<keyword evidence="1" id="KW-0175">Coiled coil</keyword>
<dbReference type="OrthoDB" id="7431422at2"/>
<feature type="coiled-coil region" evidence="1">
    <location>
        <begin position="705"/>
        <end position="736"/>
    </location>
</feature>
<feature type="compositionally biased region" description="Pro residues" evidence="2">
    <location>
        <begin position="82"/>
        <end position="99"/>
    </location>
</feature>